<dbReference type="AlphaFoldDB" id="A0A2S7K308"/>
<evidence type="ECO:0000313" key="3">
    <source>
        <dbReference type="Proteomes" id="UP000239504"/>
    </source>
</evidence>
<gene>
    <name evidence="2" type="ORF">CW354_15495</name>
</gene>
<proteinExistence type="predicted"/>
<dbReference type="OrthoDB" id="26840at2"/>
<name>A0A2S7K308_9PROT</name>
<keyword evidence="3" id="KW-1185">Reference proteome</keyword>
<comment type="caution">
    <text evidence="2">The sequence shown here is derived from an EMBL/GenBank/DDBJ whole genome shotgun (WGS) entry which is preliminary data.</text>
</comment>
<dbReference type="Gene3D" id="3.10.450.50">
    <property type="match status" value="1"/>
</dbReference>
<feature type="domain" description="SnoaL-like" evidence="1">
    <location>
        <begin position="20"/>
        <end position="119"/>
    </location>
</feature>
<dbReference type="Proteomes" id="UP000239504">
    <property type="component" value="Unassembled WGS sequence"/>
</dbReference>
<dbReference type="Pfam" id="PF12680">
    <property type="entry name" value="SnoaL_2"/>
    <property type="match status" value="1"/>
</dbReference>
<sequence length="142" mass="16687">MMERWTMENIDAAGGREWFERYLDAFNNNDFNGFSAFYAPDVEFYGQAANLKGPAEIVKFYRMVMERLDEHIELKTFVGSKTHVAVEIVTTLDFRKDWPDFAPGPMKAGDRRQTVNFIFYDLNAEGLFTRIRSSRYCVIRER</sequence>
<dbReference type="InterPro" id="IPR032710">
    <property type="entry name" value="NTF2-like_dom_sf"/>
</dbReference>
<protein>
    <recommendedName>
        <fullName evidence="1">SnoaL-like domain-containing protein</fullName>
    </recommendedName>
</protein>
<dbReference type="EMBL" id="PJCH01000011">
    <property type="protein sequence ID" value="PQA86877.1"/>
    <property type="molecule type" value="Genomic_DNA"/>
</dbReference>
<reference evidence="2 3" key="1">
    <citation type="submission" date="2017-12" db="EMBL/GenBank/DDBJ databases">
        <authorList>
            <person name="Hurst M.R.H."/>
        </authorList>
    </citation>
    <scope>NUCLEOTIDE SEQUENCE [LARGE SCALE GENOMIC DNA]</scope>
    <source>
        <strain evidence="2 3">SY-3-19</strain>
    </source>
</reference>
<dbReference type="SUPFAM" id="SSF54427">
    <property type="entry name" value="NTF2-like"/>
    <property type="match status" value="1"/>
</dbReference>
<evidence type="ECO:0000313" key="2">
    <source>
        <dbReference type="EMBL" id="PQA86877.1"/>
    </source>
</evidence>
<dbReference type="InterPro" id="IPR037401">
    <property type="entry name" value="SnoaL-like"/>
</dbReference>
<evidence type="ECO:0000259" key="1">
    <source>
        <dbReference type="Pfam" id="PF12680"/>
    </source>
</evidence>
<organism evidence="2 3">
    <name type="scientific">Hyphococcus luteus</name>
    <dbReference type="NCBI Taxonomy" id="2058213"/>
    <lineage>
        <taxon>Bacteria</taxon>
        <taxon>Pseudomonadati</taxon>
        <taxon>Pseudomonadota</taxon>
        <taxon>Alphaproteobacteria</taxon>
        <taxon>Parvularculales</taxon>
        <taxon>Parvularculaceae</taxon>
        <taxon>Hyphococcus</taxon>
    </lineage>
</organism>
<accession>A0A2S7K308</accession>